<dbReference type="NCBIfam" id="NF001266">
    <property type="entry name" value="PRK00228.1-1"/>
    <property type="match status" value="1"/>
</dbReference>
<dbReference type="EMBL" id="VRZA01000007">
    <property type="protein sequence ID" value="TXS90670.1"/>
    <property type="molecule type" value="Genomic_DNA"/>
</dbReference>
<dbReference type="AlphaFoldDB" id="A0A5C8ZSL9"/>
<dbReference type="PANTHER" id="PTHR30327">
    <property type="entry name" value="UNCHARACTERIZED PROTEIN YQGE"/>
    <property type="match status" value="1"/>
</dbReference>
<proteinExistence type="inferred from homology"/>
<protein>
    <recommendedName>
        <fullName evidence="2">UPF0301 protein FV139_16955</fullName>
    </recommendedName>
</protein>
<dbReference type="Proteomes" id="UP000321039">
    <property type="component" value="Unassembled WGS sequence"/>
</dbReference>
<dbReference type="HAMAP" id="MF_00758">
    <property type="entry name" value="UPF0301"/>
    <property type="match status" value="1"/>
</dbReference>
<comment type="similarity">
    <text evidence="1 2">Belongs to the UPF0301 (AlgH) family.</text>
</comment>
<evidence type="ECO:0000256" key="2">
    <source>
        <dbReference type="HAMAP-Rule" id="MF_00758"/>
    </source>
</evidence>
<name>A0A5C8ZSL9_9GAMM</name>
<dbReference type="SUPFAM" id="SSF143456">
    <property type="entry name" value="VC0467-like"/>
    <property type="match status" value="1"/>
</dbReference>
<evidence type="ECO:0000313" key="3">
    <source>
        <dbReference type="EMBL" id="TXS90670.1"/>
    </source>
</evidence>
<sequence length="198" mass="21285">MPAHVSANTSRSGDSLRDHFLLAMPSLSEGIFSHSITYVCEHGESGAMGIVINQPLDLSLAEIFEHLDIDIEAEDDFSHLPVMAGGPVQIDHGFVLHRDPASRWEASLKITERISLTTSRDILRAIAAGGGPREYLIALGYAGWSAGQLEQELADNAWLTLPASSEIIFGTPHHQRLSAAAAQLGIDMNLISNQAGHA</sequence>
<dbReference type="RefSeq" id="WP_148069668.1">
    <property type="nucleotide sequence ID" value="NZ_VRZA01000007.1"/>
</dbReference>
<reference evidence="3 4" key="1">
    <citation type="submission" date="2019-08" db="EMBL/GenBank/DDBJ databases">
        <title>Parahaliea maris sp. nov., isolated from the surface seawater.</title>
        <authorList>
            <person name="Liu Y."/>
        </authorList>
    </citation>
    <scope>NUCLEOTIDE SEQUENCE [LARGE SCALE GENOMIC DNA]</scope>
    <source>
        <strain evidence="3 4">HSLHS9</strain>
    </source>
</reference>
<accession>A0A5C8ZSL9</accession>
<dbReference type="Pfam" id="PF02622">
    <property type="entry name" value="DUF179"/>
    <property type="match status" value="1"/>
</dbReference>
<gene>
    <name evidence="3" type="ORF">FV139_16955</name>
</gene>
<comment type="caution">
    <text evidence="3">The sequence shown here is derived from an EMBL/GenBank/DDBJ whole genome shotgun (WGS) entry which is preliminary data.</text>
</comment>
<evidence type="ECO:0000313" key="4">
    <source>
        <dbReference type="Proteomes" id="UP000321039"/>
    </source>
</evidence>
<dbReference type="GO" id="GO:0005829">
    <property type="term" value="C:cytosol"/>
    <property type="evidence" value="ECO:0007669"/>
    <property type="project" value="TreeGrafter"/>
</dbReference>
<dbReference type="InterPro" id="IPR003774">
    <property type="entry name" value="AlgH-like"/>
</dbReference>
<organism evidence="3 4">
    <name type="scientific">Parahaliea maris</name>
    <dbReference type="NCBI Taxonomy" id="2716870"/>
    <lineage>
        <taxon>Bacteria</taxon>
        <taxon>Pseudomonadati</taxon>
        <taxon>Pseudomonadota</taxon>
        <taxon>Gammaproteobacteria</taxon>
        <taxon>Cellvibrionales</taxon>
        <taxon>Halieaceae</taxon>
        <taxon>Parahaliea</taxon>
    </lineage>
</organism>
<keyword evidence="4" id="KW-1185">Reference proteome</keyword>
<evidence type="ECO:0000256" key="1">
    <source>
        <dbReference type="ARBA" id="ARBA00009600"/>
    </source>
</evidence>
<dbReference type="PANTHER" id="PTHR30327:SF1">
    <property type="entry name" value="UPF0301 PROTEIN YQGE"/>
    <property type="match status" value="1"/>
</dbReference>
<dbReference type="Gene3D" id="3.40.1740.10">
    <property type="entry name" value="VC0467-like"/>
    <property type="match status" value="1"/>
</dbReference>